<evidence type="ECO:0000313" key="3">
    <source>
        <dbReference type="Proteomes" id="UP001150904"/>
    </source>
</evidence>
<accession>A0A9W9N2X5</accession>
<dbReference type="RefSeq" id="XP_058310415.1">
    <property type="nucleotide sequence ID" value="XM_058450953.1"/>
</dbReference>
<proteinExistence type="predicted"/>
<gene>
    <name evidence="2" type="ORF">N7498_003891</name>
</gene>
<feature type="region of interest" description="Disordered" evidence="1">
    <location>
        <begin position="1"/>
        <end position="21"/>
    </location>
</feature>
<comment type="caution">
    <text evidence="2">The sequence shown here is derived from an EMBL/GenBank/DDBJ whole genome shotgun (WGS) entry which is preliminary data.</text>
</comment>
<organism evidence="2 3">
    <name type="scientific">Penicillium cinerascens</name>
    <dbReference type="NCBI Taxonomy" id="70096"/>
    <lineage>
        <taxon>Eukaryota</taxon>
        <taxon>Fungi</taxon>
        <taxon>Dikarya</taxon>
        <taxon>Ascomycota</taxon>
        <taxon>Pezizomycotina</taxon>
        <taxon>Eurotiomycetes</taxon>
        <taxon>Eurotiomycetidae</taxon>
        <taxon>Eurotiales</taxon>
        <taxon>Aspergillaceae</taxon>
        <taxon>Penicillium</taxon>
    </lineage>
</organism>
<reference evidence="2" key="1">
    <citation type="submission" date="2022-12" db="EMBL/GenBank/DDBJ databases">
        <authorList>
            <person name="Petersen C."/>
        </authorList>
    </citation>
    <scope>NUCLEOTIDE SEQUENCE</scope>
    <source>
        <strain evidence="2">IBT 15544</strain>
    </source>
</reference>
<dbReference type="EMBL" id="JAPQKR010000008">
    <property type="protein sequence ID" value="KAJ5212245.1"/>
    <property type="molecule type" value="Genomic_DNA"/>
</dbReference>
<dbReference type="GeneID" id="83178254"/>
<evidence type="ECO:0000313" key="2">
    <source>
        <dbReference type="EMBL" id="KAJ5212245.1"/>
    </source>
</evidence>
<name>A0A9W9N2X5_9EURO</name>
<sequence length="102" mass="10917">MRTLPTSTVAHPNSGSISARSGTTNVRASITPGIVRRAMVNTMFGNMTAVFTNTTRILNSTSTSTSTATATATARNITRISTESTTTGTRAIPRFKNRARFY</sequence>
<protein>
    <submittedName>
        <fullName evidence="2">Uncharacterized protein</fullName>
    </submittedName>
</protein>
<dbReference type="AlphaFoldDB" id="A0A9W9N2X5"/>
<evidence type="ECO:0000256" key="1">
    <source>
        <dbReference type="SAM" id="MobiDB-lite"/>
    </source>
</evidence>
<keyword evidence="3" id="KW-1185">Reference proteome</keyword>
<reference evidence="2" key="2">
    <citation type="journal article" date="2023" name="IMA Fungus">
        <title>Comparative genomic study of the Penicillium genus elucidates a diverse pangenome and 15 lateral gene transfer events.</title>
        <authorList>
            <person name="Petersen C."/>
            <person name="Sorensen T."/>
            <person name="Nielsen M.R."/>
            <person name="Sondergaard T.E."/>
            <person name="Sorensen J.L."/>
            <person name="Fitzpatrick D.A."/>
            <person name="Frisvad J.C."/>
            <person name="Nielsen K.L."/>
        </authorList>
    </citation>
    <scope>NUCLEOTIDE SEQUENCE</scope>
    <source>
        <strain evidence="2">IBT 15544</strain>
    </source>
</reference>
<dbReference type="Proteomes" id="UP001150904">
    <property type="component" value="Unassembled WGS sequence"/>
</dbReference>